<dbReference type="InterPro" id="IPR001098">
    <property type="entry name" value="DNA-dir_DNA_pol_A_palm_dom"/>
</dbReference>
<keyword evidence="8" id="KW-1185">Reference proteome</keyword>
<dbReference type="OrthoDB" id="5588663at2759"/>
<name>A0A5N5TLK9_9CRUS</name>
<dbReference type="Proteomes" id="UP000326759">
    <property type="component" value="Unassembled WGS sequence"/>
</dbReference>
<evidence type="ECO:0000256" key="5">
    <source>
        <dbReference type="ARBA" id="ARBA00031966"/>
    </source>
</evidence>
<dbReference type="SUPFAM" id="SSF56672">
    <property type="entry name" value="DNA/RNA polymerases"/>
    <property type="match status" value="1"/>
</dbReference>
<keyword evidence="4" id="KW-0239">DNA-directed DNA polymerase</keyword>
<proteinExistence type="predicted"/>
<dbReference type="InterPro" id="IPR041336">
    <property type="entry name" value="DNApol_Exo"/>
</dbReference>
<dbReference type="Gene3D" id="3.30.70.370">
    <property type="match status" value="1"/>
</dbReference>
<dbReference type="EMBL" id="SEYY01000531">
    <property type="protein sequence ID" value="KAB7507036.1"/>
    <property type="molecule type" value="Genomic_DNA"/>
</dbReference>
<gene>
    <name evidence="7" type="primary">tam</name>
    <name evidence="7" type="ORF">Anas_01231</name>
</gene>
<comment type="caution">
    <text evidence="7">The sequence shown here is derived from an EMBL/GenBank/DDBJ whole genome shotgun (WGS) entry which is preliminary data.</text>
</comment>
<dbReference type="PANTHER" id="PTHR10267">
    <property type="entry name" value="DNA POLYMERASE SUBUNIT GAMMA-1"/>
    <property type="match status" value="1"/>
</dbReference>
<protein>
    <recommendedName>
        <fullName evidence="1">DNA-directed DNA polymerase</fullName>
        <ecNumber evidence="1">2.7.7.7</ecNumber>
    </recommendedName>
    <alternativeName>
        <fullName evidence="5">Mitochondrial DNA polymerase catalytic subunit</fullName>
    </alternativeName>
</protein>
<evidence type="ECO:0000256" key="2">
    <source>
        <dbReference type="ARBA" id="ARBA00022679"/>
    </source>
</evidence>
<evidence type="ECO:0000256" key="3">
    <source>
        <dbReference type="ARBA" id="ARBA00022695"/>
    </source>
</evidence>
<dbReference type="PANTHER" id="PTHR10267:SF0">
    <property type="entry name" value="DNA POLYMERASE SUBUNIT GAMMA-1"/>
    <property type="match status" value="1"/>
</dbReference>
<dbReference type="PRINTS" id="PR00867">
    <property type="entry name" value="DNAPOLG"/>
</dbReference>
<reference evidence="7 8" key="1">
    <citation type="journal article" date="2019" name="PLoS Biol.">
        <title>Sex chromosomes control vertical transmission of feminizing Wolbachia symbionts in an isopod.</title>
        <authorList>
            <person name="Becking T."/>
            <person name="Chebbi M.A."/>
            <person name="Giraud I."/>
            <person name="Moumen B."/>
            <person name="Laverre T."/>
            <person name="Caubet Y."/>
            <person name="Peccoud J."/>
            <person name="Gilbert C."/>
            <person name="Cordaux R."/>
        </authorList>
    </citation>
    <scope>NUCLEOTIDE SEQUENCE [LARGE SCALE GENOMIC DNA]</scope>
    <source>
        <strain evidence="7">ANa2</strain>
        <tissue evidence="7">Whole body excluding digestive tract and cuticle</tissue>
    </source>
</reference>
<keyword evidence="2" id="KW-0808">Transferase</keyword>
<feature type="domain" description="DNA-directed DNA polymerase family A palm" evidence="6">
    <location>
        <begin position="693"/>
        <end position="966"/>
    </location>
</feature>
<evidence type="ECO:0000256" key="1">
    <source>
        <dbReference type="ARBA" id="ARBA00012417"/>
    </source>
</evidence>
<dbReference type="InterPro" id="IPR012337">
    <property type="entry name" value="RNaseH-like_sf"/>
</dbReference>
<dbReference type="SUPFAM" id="SSF53098">
    <property type="entry name" value="Ribonuclease H-like"/>
    <property type="match status" value="1"/>
</dbReference>
<dbReference type="Gene3D" id="3.30.420.390">
    <property type="match status" value="2"/>
</dbReference>
<sequence>MFPFILLRNFSSVQNFKDIRKGILKLKCNDSIKYGKNIVSVSPSNENTKSILKPRISKLNIQMLSQPLYDQLFKDEILKHKEYSEDISHCITHLQKNGLWGKESSMCPDINFSLPPLKAKNLIDHFYILGKSQSAPYTALINTLVSCSLPDMPNKFSYSHGWTKYHSNGKRESVTHPSCPRLVFDIEVCMSEGKHPTLACAVSDKYWYTWCSEYLIDETLKKPEVFTMKNLIPLECEKSYNENKHYPRIVIGHNVSFDRIAVREQYHLKNSKLRFLDTMSLHIAVSGLVEEQRRIIMKNKTSDKKIRLPWMNVGCMNSLKDVYKFYCKEELKKETRDIFVKGSLNDVRENFHELMSYCAKDVIATKNVVSKVFPIFLERFPHPVTLAGMLEMSTTYLPVSENWNKYISKSEEKFNDFNYILNTKLSEQAVNALELLKEEQYKKDPWLWDLDWNLPKRVKKLKNLPNWYRKLCMKNTDADSTTPYSMSTSLQVVPKLLRLTWNGYPLHYDSDAGWGYLKPMKSQKCNKTEKELNNNNNTFPYESLVNLTKSVKDINDPNELPGIDIGIPNVIYHPLPHKNGEGYRVGNPLSKDFLGKLEDNTLSSAVGEIAQLVLKTTKTISYWKNNRDRILSQTVINLDHDHLPSIVKESDEYNSDAEYGAILPQVVTAGTITRRAVEKTWMTASNAYAHRIGSELKSMICAPPGYNFVGADVDSQELWIASVLGDTYFSMHHGSTALGWMTLQGSKSEGTDMHSRTAKIAGISRDNAKVINYGRIYGAGLKFIKQLLKQFNPSLSDEEVSKKASKLFAETKGEKGWYLNSQGVELAENVGYKYEGEALSNREILKLMRMGRKEGYDYSKVELIKGNQVWTGGSESHMFNCLEKIANMNRPRTPVLEARITRALEPWCVEDQFMTSRINWVVQSSAVDFLHLMLVSMKWLMEEYDIKGRFSISIHDEVRYLVASEDKYRAALALHVTNLLTRSFIAMRLGMNDLPMAVAFFSGVDIDTVLRKEPDMDCVTPSNPDGLSGGYNISKGETLNIYEVLEKTGGCLSA</sequence>
<dbReference type="EC" id="2.7.7.7" evidence="1"/>
<dbReference type="GO" id="GO:0008408">
    <property type="term" value="F:3'-5' exonuclease activity"/>
    <property type="evidence" value="ECO:0007669"/>
    <property type="project" value="TreeGrafter"/>
</dbReference>
<evidence type="ECO:0000259" key="6">
    <source>
        <dbReference type="SMART" id="SM00482"/>
    </source>
</evidence>
<evidence type="ECO:0000313" key="8">
    <source>
        <dbReference type="Proteomes" id="UP000326759"/>
    </source>
</evidence>
<dbReference type="InterPro" id="IPR002297">
    <property type="entry name" value="DNA-dir_DNA_pol_A_mt"/>
</dbReference>
<keyword evidence="3" id="KW-0548">Nucleotidyltransferase</keyword>
<dbReference type="GO" id="GO:0003677">
    <property type="term" value="F:DNA binding"/>
    <property type="evidence" value="ECO:0007669"/>
    <property type="project" value="InterPro"/>
</dbReference>
<organism evidence="7 8">
    <name type="scientific">Armadillidium nasatum</name>
    <dbReference type="NCBI Taxonomy" id="96803"/>
    <lineage>
        <taxon>Eukaryota</taxon>
        <taxon>Metazoa</taxon>
        <taxon>Ecdysozoa</taxon>
        <taxon>Arthropoda</taxon>
        <taxon>Crustacea</taxon>
        <taxon>Multicrustacea</taxon>
        <taxon>Malacostraca</taxon>
        <taxon>Eumalacostraca</taxon>
        <taxon>Peracarida</taxon>
        <taxon>Isopoda</taxon>
        <taxon>Oniscidea</taxon>
        <taxon>Crinocheta</taxon>
        <taxon>Armadillidiidae</taxon>
        <taxon>Armadillidium</taxon>
    </lineage>
</organism>
<dbReference type="FunFam" id="3.30.420.390:FF:000001">
    <property type="entry name" value="DNA polymerase gamma, catalytic subunit"/>
    <property type="match status" value="1"/>
</dbReference>
<dbReference type="Gene3D" id="1.10.150.20">
    <property type="entry name" value="5' to 3' exonuclease, C-terminal subdomain"/>
    <property type="match status" value="1"/>
</dbReference>
<dbReference type="SMART" id="SM00482">
    <property type="entry name" value="POLAc"/>
    <property type="match status" value="1"/>
</dbReference>
<accession>A0A5N5TLK9</accession>
<evidence type="ECO:0000256" key="4">
    <source>
        <dbReference type="ARBA" id="ARBA00022932"/>
    </source>
</evidence>
<dbReference type="AlphaFoldDB" id="A0A5N5TLK9"/>
<dbReference type="GO" id="GO:0003887">
    <property type="term" value="F:DNA-directed DNA polymerase activity"/>
    <property type="evidence" value="ECO:0007669"/>
    <property type="project" value="UniProtKB-KW"/>
</dbReference>
<dbReference type="GO" id="GO:0006264">
    <property type="term" value="P:mitochondrial DNA replication"/>
    <property type="evidence" value="ECO:0007669"/>
    <property type="project" value="TreeGrafter"/>
</dbReference>
<dbReference type="InterPro" id="IPR043502">
    <property type="entry name" value="DNA/RNA_pol_sf"/>
</dbReference>
<dbReference type="Pfam" id="PF18136">
    <property type="entry name" value="DNApol_Exo"/>
    <property type="match status" value="1"/>
</dbReference>
<dbReference type="InterPro" id="IPR019760">
    <property type="entry name" value="DNA-dir_DNA_pol_A_CS"/>
</dbReference>
<dbReference type="GO" id="GO:0005760">
    <property type="term" value="C:gamma DNA polymerase complex"/>
    <property type="evidence" value="ECO:0007669"/>
    <property type="project" value="InterPro"/>
</dbReference>
<dbReference type="PROSITE" id="PS00447">
    <property type="entry name" value="DNA_POLYMERASE_A"/>
    <property type="match status" value="1"/>
</dbReference>
<evidence type="ECO:0000313" key="7">
    <source>
        <dbReference type="EMBL" id="KAB7507036.1"/>
    </source>
</evidence>